<gene>
    <name evidence="2" type="ORF">NM686_006175</name>
</gene>
<proteinExistence type="predicted"/>
<organism evidence="2 3">
    <name type="scientific">Methylomonas rapida</name>
    <dbReference type="NCBI Taxonomy" id="2963939"/>
    <lineage>
        <taxon>Bacteria</taxon>
        <taxon>Pseudomonadati</taxon>
        <taxon>Pseudomonadota</taxon>
        <taxon>Gammaproteobacteria</taxon>
        <taxon>Methylococcales</taxon>
        <taxon>Methylococcaceae</taxon>
        <taxon>Methylomonas</taxon>
    </lineage>
</organism>
<dbReference type="EMBL" id="CP113517">
    <property type="protein sequence ID" value="WAR46101.1"/>
    <property type="molecule type" value="Genomic_DNA"/>
</dbReference>
<accession>A0ABY7GNM2</accession>
<keyword evidence="3" id="KW-1185">Reference proteome</keyword>
<dbReference type="RefSeq" id="WP_255187005.1">
    <property type="nucleotide sequence ID" value="NZ_CP113517.1"/>
</dbReference>
<reference evidence="2" key="1">
    <citation type="submission" date="2022-11" db="EMBL/GenBank/DDBJ databases">
        <title>Methylomonas rapida sp. nov., Carotenoid-Producing Obligate Methanotrophs with High Growth Characteristics and Biotechnological Potential.</title>
        <authorList>
            <person name="Tikhonova E.N."/>
            <person name="Suleimanov R.Z."/>
            <person name="Miroshnikov K."/>
            <person name="Oshkin I.Y."/>
            <person name="Belova S.E."/>
            <person name="Danilova O.V."/>
            <person name="Ashikhmin A."/>
            <person name="Konopkin A."/>
            <person name="But S.Y."/>
            <person name="Khmelenina V.N."/>
            <person name="Kuznetsov N."/>
            <person name="Pimenov N.V."/>
            <person name="Dedysh S.N."/>
        </authorList>
    </citation>
    <scope>NUCLEOTIDE SEQUENCE</scope>
    <source>
        <strain evidence="2">MP1</strain>
    </source>
</reference>
<keyword evidence="1" id="KW-0812">Transmembrane</keyword>
<feature type="transmembrane region" description="Helical" evidence="1">
    <location>
        <begin position="77"/>
        <end position="95"/>
    </location>
</feature>
<evidence type="ECO:0000313" key="2">
    <source>
        <dbReference type="EMBL" id="WAR46101.1"/>
    </source>
</evidence>
<sequence>MRNFSVEFEITKEPEGTRVFYQEPQKIKTGTMNGLVDFSQYGAGNYLAHIAIVDKDKHLYSHIPFSVGLESLNEKSYMQQILVISGLCLLVYGLFRVAQNVTYNHTHET</sequence>
<evidence type="ECO:0000313" key="3">
    <source>
        <dbReference type="Proteomes" id="UP001162780"/>
    </source>
</evidence>
<keyword evidence="1" id="KW-1133">Transmembrane helix</keyword>
<keyword evidence="1" id="KW-0472">Membrane</keyword>
<evidence type="ECO:0000256" key="1">
    <source>
        <dbReference type="SAM" id="Phobius"/>
    </source>
</evidence>
<name>A0ABY7GNM2_9GAMM</name>
<dbReference type="Proteomes" id="UP001162780">
    <property type="component" value="Chromosome"/>
</dbReference>
<protein>
    <submittedName>
        <fullName evidence="2">Uncharacterized protein</fullName>
    </submittedName>
</protein>